<dbReference type="Proteomes" id="UP000824261">
    <property type="component" value="Unassembled WGS sequence"/>
</dbReference>
<dbReference type="AlphaFoldDB" id="A0A9D0ZZP4"/>
<evidence type="ECO:0000256" key="4">
    <source>
        <dbReference type="ARBA" id="ARBA00012965"/>
    </source>
</evidence>
<evidence type="ECO:0000313" key="18">
    <source>
        <dbReference type="Proteomes" id="UP000824261"/>
    </source>
</evidence>
<dbReference type="PANTHER" id="PTHR21256:SF2">
    <property type="entry name" value="HISTIDINE BIOSYNTHESIS TRIFUNCTIONAL PROTEIN"/>
    <property type="match status" value="1"/>
</dbReference>
<keyword evidence="8 10" id="KW-0560">Oxidoreductase</keyword>
<dbReference type="NCBIfam" id="TIGR00069">
    <property type="entry name" value="hisD"/>
    <property type="match status" value="1"/>
</dbReference>
<feature type="binding site" evidence="10 14">
    <location>
        <position position="233"/>
    </location>
    <ligand>
        <name>substrate</name>
    </ligand>
</feature>
<dbReference type="InterPro" id="IPR016161">
    <property type="entry name" value="Ald_DH/histidinol_DH"/>
</dbReference>
<dbReference type="InterPro" id="IPR022695">
    <property type="entry name" value="Histidinol_DH_monofunct"/>
</dbReference>
<comment type="pathway">
    <text evidence="2 10">Amino-acid biosynthesis; L-histidine biosynthesis; L-histidine from 5-phospho-alpha-D-ribose 1-diphosphate: step 9/9.</text>
</comment>
<dbReference type="CDD" id="cd06572">
    <property type="entry name" value="Histidinol_dh"/>
    <property type="match status" value="1"/>
</dbReference>
<feature type="binding site" evidence="10 15">
    <location>
        <position position="258"/>
    </location>
    <ligand>
        <name>Zn(2+)</name>
        <dbReference type="ChEBI" id="CHEBI:29105"/>
    </ligand>
</feature>
<dbReference type="FunFam" id="3.40.50.1980:FF:000026">
    <property type="entry name" value="Histidinol dehydrogenase"/>
    <property type="match status" value="1"/>
</dbReference>
<evidence type="ECO:0000256" key="9">
    <source>
        <dbReference type="ARBA" id="ARBA00049489"/>
    </source>
</evidence>
<proteinExistence type="inferred from homology"/>
<dbReference type="FunFam" id="3.40.50.1980:FF:000001">
    <property type="entry name" value="Histidinol dehydrogenase"/>
    <property type="match status" value="1"/>
</dbReference>
<sequence>MKYVELAEGEVLREEQLTRQGVLPANIMQSAAEIVARVREEGDAVLRELSVKFDGVEVDCFRVPQEELDAALDRVDERFVASIEQAARQIRDFHARELQQSWFTMRADGTMLGVKVTPMESAGIYVPGGRAQYPSTVLMNVIPAKVAGVERVVMVTPPQKEGGLSPYTLAAAKLGGVDEVYTVGGAQAIAALAYGTESIPKVSVVTGPGNAFVAAAKRLVSGDVAIDMVAGPSEVCVLADATADPMIVAADLMAQAEHDPLATSYLVTCDADFAREVERYADELMAQSPREEITRASFDNLGVIVVARTMDQAVSAVNVIAPEHLELHCKDAMGLLGGIKNAGAIFVGAWSSEPLGDYVAGPNHTLPTGGTALYSSPLSVDDFVKKSSVVCYTPQGLLADADAAQTMAQAEGLWAHALSVGLRRRLAERGAEVFGDDRPAAAEAGAIAWPVELAEPKEA</sequence>
<reference evidence="17" key="2">
    <citation type="journal article" date="2021" name="PeerJ">
        <title>Extensive microbial diversity within the chicken gut microbiome revealed by metagenomics and culture.</title>
        <authorList>
            <person name="Gilroy R."/>
            <person name="Ravi A."/>
            <person name="Getino M."/>
            <person name="Pursley I."/>
            <person name="Horton D.L."/>
            <person name="Alikhan N.F."/>
            <person name="Baker D."/>
            <person name="Gharbi K."/>
            <person name="Hall N."/>
            <person name="Watson M."/>
            <person name="Adriaenssens E.M."/>
            <person name="Foster-Nyarko E."/>
            <person name="Jarju S."/>
            <person name="Secka A."/>
            <person name="Antonio M."/>
            <person name="Oren A."/>
            <person name="Chaudhuri R.R."/>
            <person name="La Ragione R."/>
            <person name="Hildebrand F."/>
            <person name="Pallen M.J."/>
        </authorList>
    </citation>
    <scope>NUCLEOTIDE SEQUENCE</scope>
    <source>
        <strain evidence="17">ChiGjej1B1-2707</strain>
    </source>
</reference>
<evidence type="ECO:0000256" key="11">
    <source>
        <dbReference type="PIRNR" id="PIRNR000099"/>
    </source>
</evidence>
<comment type="caution">
    <text evidence="17">The sequence shown here is derived from an EMBL/GenBank/DDBJ whole genome shotgun (WGS) entry which is preliminary data.</text>
</comment>
<evidence type="ECO:0000256" key="16">
    <source>
        <dbReference type="RuleBase" id="RU004175"/>
    </source>
</evidence>
<accession>A0A9D0ZZP4</accession>
<feature type="binding site" evidence="10 13">
    <location>
        <position position="125"/>
    </location>
    <ligand>
        <name>NAD(+)</name>
        <dbReference type="ChEBI" id="CHEBI:57540"/>
    </ligand>
</feature>
<evidence type="ECO:0000256" key="5">
    <source>
        <dbReference type="ARBA" id="ARBA00016531"/>
    </source>
</evidence>
<evidence type="ECO:0000313" key="17">
    <source>
        <dbReference type="EMBL" id="HIR01372.1"/>
    </source>
</evidence>
<feature type="binding site" evidence="10 13">
    <location>
        <position position="187"/>
    </location>
    <ligand>
        <name>NAD(+)</name>
        <dbReference type="ChEBI" id="CHEBI:57540"/>
    </ligand>
</feature>
<evidence type="ECO:0000256" key="8">
    <source>
        <dbReference type="ARBA" id="ARBA00023002"/>
    </source>
</evidence>
<evidence type="ECO:0000256" key="6">
    <source>
        <dbReference type="ARBA" id="ARBA00022723"/>
    </source>
</evidence>
<dbReference type="PROSITE" id="PS00611">
    <property type="entry name" value="HISOL_DEHYDROGENASE"/>
    <property type="match status" value="1"/>
</dbReference>
<feature type="binding site" evidence="10 14">
    <location>
        <position position="357"/>
    </location>
    <ligand>
        <name>substrate</name>
    </ligand>
</feature>
<dbReference type="PRINTS" id="PR00083">
    <property type="entry name" value="HOLDHDRGNASE"/>
</dbReference>
<dbReference type="InterPro" id="IPR001692">
    <property type="entry name" value="Histidinol_DH_CS"/>
</dbReference>
<evidence type="ECO:0000256" key="1">
    <source>
        <dbReference type="ARBA" id="ARBA00003850"/>
    </source>
</evidence>
<organism evidence="17 18">
    <name type="scientific">Candidatus Aveggerthella stercoripullorum</name>
    <dbReference type="NCBI Taxonomy" id="2840688"/>
    <lineage>
        <taxon>Bacteria</taxon>
        <taxon>Bacillati</taxon>
        <taxon>Actinomycetota</taxon>
        <taxon>Coriobacteriia</taxon>
        <taxon>Eggerthellales</taxon>
        <taxon>Eggerthellaceae</taxon>
        <taxon>Eggerthellaceae incertae sedis</taxon>
        <taxon>Candidatus Aveggerthella</taxon>
    </lineage>
</organism>
<dbReference type="Pfam" id="PF00815">
    <property type="entry name" value="Histidinol_dh"/>
    <property type="match status" value="1"/>
</dbReference>
<comment type="function">
    <text evidence="1 10">Catalyzes the sequential NAD-dependent oxidations of L-histidinol to L-histidinaldehyde and then to L-histidine.</text>
</comment>
<dbReference type="GO" id="GO:0004399">
    <property type="term" value="F:histidinol dehydrogenase activity"/>
    <property type="evidence" value="ECO:0007669"/>
    <property type="project" value="UniProtKB-UniRule"/>
</dbReference>
<keyword evidence="7 10" id="KW-0862">Zinc</keyword>
<dbReference type="InterPro" id="IPR012131">
    <property type="entry name" value="Hstdl_DH"/>
</dbReference>
<dbReference type="Gene3D" id="3.40.50.1980">
    <property type="entry name" value="Nitrogenase molybdenum iron protein domain"/>
    <property type="match status" value="2"/>
</dbReference>
<dbReference type="PIRSF" id="PIRSF000099">
    <property type="entry name" value="Histidinol_dh"/>
    <property type="match status" value="1"/>
</dbReference>
<keyword evidence="10" id="KW-0028">Amino-acid biosynthesis</keyword>
<evidence type="ECO:0000256" key="7">
    <source>
        <dbReference type="ARBA" id="ARBA00022833"/>
    </source>
</evidence>
<dbReference type="Gene3D" id="1.20.5.1300">
    <property type="match status" value="1"/>
</dbReference>
<dbReference type="HAMAP" id="MF_01024">
    <property type="entry name" value="HisD"/>
    <property type="match status" value="1"/>
</dbReference>
<feature type="binding site" evidence="10 14">
    <location>
        <position position="255"/>
    </location>
    <ligand>
        <name>substrate</name>
    </ligand>
</feature>
<keyword evidence="10 13" id="KW-0520">NAD</keyword>
<feature type="binding site" evidence="10 14">
    <location>
        <position position="258"/>
    </location>
    <ligand>
        <name>substrate</name>
    </ligand>
</feature>
<dbReference type="PANTHER" id="PTHR21256">
    <property type="entry name" value="HISTIDINOL DEHYDROGENASE HDH"/>
    <property type="match status" value="1"/>
</dbReference>
<feature type="active site" description="Proton acceptor" evidence="10 12">
    <location>
        <position position="323"/>
    </location>
</feature>
<keyword evidence="6 10" id="KW-0479">Metal-binding</keyword>
<gene>
    <name evidence="10 17" type="primary">hisD</name>
    <name evidence="17" type="ORF">IAA69_03825</name>
</gene>
<evidence type="ECO:0000256" key="12">
    <source>
        <dbReference type="PIRSR" id="PIRSR000099-1"/>
    </source>
</evidence>
<evidence type="ECO:0000256" key="10">
    <source>
        <dbReference type="HAMAP-Rule" id="MF_01024"/>
    </source>
</evidence>
<dbReference type="EC" id="1.1.1.23" evidence="4 10"/>
<dbReference type="GO" id="GO:0005829">
    <property type="term" value="C:cytosol"/>
    <property type="evidence" value="ECO:0007669"/>
    <property type="project" value="TreeGrafter"/>
</dbReference>
<feature type="binding site" evidence="10 14">
    <location>
        <position position="416"/>
    </location>
    <ligand>
        <name>substrate</name>
    </ligand>
</feature>
<name>A0A9D0ZZP4_9ACTN</name>
<feature type="binding site" evidence="10 14">
    <location>
        <position position="411"/>
    </location>
    <ligand>
        <name>substrate</name>
    </ligand>
</feature>
<evidence type="ECO:0000256" key="2">
    <source>
        <dbReference type="ARBA" id="ARBA00004940"/>
    </source>
</evidence>
<feature type="binding site" evidence="10 13">
    <location>
        <position position="210"/>
    </location>
    <ligand>
        <name>NAD(+)</name>
        <dbReference type="ChEBI" id="CHEBI:57540"/>
    </ligand>
</feature>
<keyword evidence="10" id="KW-0368">Histidine biosynthesis</keyword>
<feature type="binding site" evidence="10 15">
    <location>
        <position position="357"/>
    </location>
    <ligand>
        <name>Zn(2+)</name>
        <dbReference type="ChEBI" id="CHEBI:29105"/>
    </ligand>
</feature>
<dbReference type="GO" id="GO:0008270">
    <property type="term" value="F:zinc ion binding"/>
    <property type="evidence" value="ECO:0007669"/>
    <property type="project" value="UniProtKB-UniRule"/>
</dbReference>
<feature type="binding site" evidence="10 14">
    <location>
        <position position="324"/>
    </location>
    <ligand>
        <name>substrate</name>
    </ligand>
</feature>
<feature type="binding site" evidence="10 15">
    <location>
        <position position="255"/>
    </location>
    <ligand>
        <name>Zn(2+)</name>
        <dbReference type="ChEBI" id="CHEBI:29105"/>
    </ligand>
</feature>
<evidence type="ECO:0000256" key="14">
    <source>
        <dbReference type="PIRSR" id="PIRSR000099-3"/>
    </source>
</evidence>
<reference evidence="17" key="1">
    <citation type="submission" date="2020-10" db="EMBL/GenBank/DDBJ databases">
        <authorList>
            <person name="Gilroy R."/>
        </authorList>
    </citation>
    <scope>NUCLEOTIDE SEQUENCE</scope>
    <source>
        <strain evidence="17">ChiGjej1B1-2707</strain>
    </source>
</reference>
<comment type="catalytic activity">
    <reaction evidence="9 10">
        <text>L-histidinol + 2 NAD(+) + H2O = L-histidine + 2 NADH + 3 H(+)</text>
        <dbReference type="Rhea" id="RHEA:20641"/>
        <dbReference type="ChEBI" id="CHEBI:15377"/>
        <dbReference type="ChEBI" id="CHEBI:15378"/>
        <dbReference type="ChEBI" id="CHEBI:57540"/>
        <dbReference type="ChEBI" id="CHEBI:57595"/>
        <dbReference type="ChEBI" id="CHEBI:57699"/>
        <dbReference type="ChEBI" id="CHEBI:57945"/>
        <dbReference type="EC" id="1.1.1.23"/>
    </reaction>
</comment>
<comment type="cofactor">
    <cofactor evidence="10 15">
        <name>Zn(2+)</name>
        <dbReference type="ChEBI" id="CHEBI:29105"/>
    </cofactor>
    <text evidence="10 15">Binds 1 zinc ion per subunit.</text>
</comment>
<dbReference type="SUPFAM" id="SSF53720">
    <property type="entry name" value="ALDH-like"/>
    <property type="match status" value="1"/>
</dbReference>
<evidence type="ECO:0000256" key="13">
    <source>
        <dbReference type="PIRSR" id="PIRSR000099-2"/>
    </source>
</evidence>
<evidence type="ECO:0000256" key="3">
    <source>
        <dbReference type="ARBA" id="ARBA00010178"/>
    </source>
</evidence>
<feature type="active site" description="Proton acceptor" evidence="10 12">
    <location>
        <position position="324"/>
    </location>
</feature>
<evidence type="ECO:0000256" key="15">
    <source>
        <dbReference type="PIRSR" id="PIRSR000099-4"/>
    </source>
</evidence>
<dbReference type="GO" id="GO:0051287">
    <property type="term" value="F:NAD binding"/>
    <property type="evidence" value="ECO:0007669"/>
    <property type="project" value="InterPro"/>
</dbReference>
<dbReference type="EMBL" id="DVGB01000045">
    <property type="protein sequence ID" value="HIR01372.1"/>
    <property type="molecule type" value="Genomic_DNA"/>
</dbReference>
<comment type="similarity">
    <text evidence="3 10 11 16">Belongs to the histidinol dehydrogenase family.</text>
</comment>
<dbReference type="GO" id="GO:0000105">
    <property type="term" value="P:L-histidine biosynthetic process"/>
    <property type="evidence" value="ECO:0007669"/>
    <property type="project" value="UniProtKB-UniRule"/>
</dbReference>
<protein>
    <recommendedName>
        <fullName evidence="5 10">Histidinol dehydrogenase</fullName>
        <shortName evidence="10">HDH</shortName>
        <ecNumber evidence="4 10">1.1.1.23</ecNumber>
    </recommendedName>
</protein>
<feature type="binding site" evidence="10 15">
    <location>
        <position position="416"/>
    </location>
    <ligand>
        <name>Zn(2+)</name>
        <dbReference type="ChEBI" id="CHEBI:29105"/>
    </ligand>
</feature>